<proteinExistence type="predicted"/>
<dbReference type="AlphaFoldDB" id="A0A426XW31"/>
<name>A0A426XW31_ENSVE</name>
<comment type="caution">
    <text evidence="1">The sequence shown here is derived from an EMBL/GenBank/DDBJ whole genome shotgun (WGS) entry which is preliminary data.</text>
</comment>
<evidence type="ECO:0000313" key="2">
    <source>
        <dbReference type="Proteomes" id="UP000287651"/>
    </source>
</evidence>
<organism evidence="1 2">
    <name type="scientific">Ensete ventricosum</name>
    <name type="common">Abyssinian banana</name>
    <name type="synonym">Musa ensete</name>
    <dbReference type="NCBI Taxonomy" id="4639"/>
    <lineage>
        <taxon>Eukaryota</taxon>
        <taxon>Viridiplantae</taxon>
        <taxon>Streptophyta</taxon>
        <taxon>Embryophyta</taxon>
        <taxon>Tracheophyta</taxon>
        <taxon>Spermatophyta</taxon>
        <taxon>Magnoliopsida</taxon>
        <taxon>Liliopsida</taxon>
        <taxon>Zingiberales</taxon>
        <taxon>Musaceae</taxon>
        <taxon>Ensete</taxon>
    </lineage>
</organism>
<dbReference type="Proteomes" id="UP000287651">
    <property type="component" value="Unassembled WGS sequence"/>
</dbReference>
<dbReference type="EMBL" id="AMZH03016969">
    <property type="protein sequence ID" value="RRT43686.1"/>
    <property type="molecule type" value="Genomic_DNA"/>
</dbReference>
<gene>
    <name evidence="1" type="ORF">B296_00028682</name>
</gene>
<evidence type="ECO:0000313" key="1">
    <source>
        <dbReference type="EMBL" id="RRT43686.1"/>
    </source>
</evidence>
<protein>
    <submittedName>
        <fullName evidence="1">Uncharacterized protein</fullName>
    </submittedName>
</protein>
<accession>A0A426XW31</accession>
<reference evidence="1 2" key="1">
    <citation type="journal article" date="2014" name="Agronomy (Basel)">
        <title>A Draft Genome Sequence for Ensete ventricosum, the Drought-Tolerant Tree Against Hunger.</title>
        <authorList>
            <person name="Harrison J."/>
            <person name="Moore K.A."/>
            <person name="Paszkiewicz K."/>
            <person name="Jones T."/>
            <person name="Grant M."/>
            <person name="Ambacheew D."/>
            <person name="Muzemil S."/>
            <person name="Studholme D.J."/>
        </authorList>
    </citation>
    <scope>NUCLEOTIDE SEQUENCE [LARGE SCALE GENOMIC DNA]</scope>
</reference>
<sequence length="149" mass="15890">MHSRRVPNRIVLTSVRSVAAATSAVKRHPPSAIGHLVRTSLPFALPLLRHHHGQNAACALLSIRTCSSSPPSRSQPLPLPRSYDPLPLLDSTLPHLSVAPTALLIGVYSSTSTSLPQSTPSSAPILCTSPPATEAEQTQLFSHHFFAVK</sequence>